<dbReference type="InterPro" id="IPR011009">
    <property type="entry name" value="Kinase-like_dom_sf"/>
</dbReference>
<feature type="region of interest" description="Disordered" evidence="1">
    <location>
        <begin position="1"/>
        <end position="27"/>
    </location>
</feature>
<dbReference type="PROSITE" id="PS50011">
    <property type="entry name" value="PROTEIN_KINASE_DOM"/>
    <property type="match status" value="1"/>
</dbReference>
<dbReference type="Proteomes" id="UP000663888">
    <property type="component" value="Unassembled WGS sequence"/>
</dbReference>
<dbReference type="InterPro" id="IPR051681">
    <property type="entry name" value="Ser/Thr_Kinases-Pseudokinases"/>
</dbReference>
<accession>A0A8H2WPB4</accession>
<evidence type="ECO:0000313" key="4">
    <source>
        <dbReference type="Proteomes" id="UP000663888"/>
    </source>
</evidence>
<dbReference type="GO" id="GO:0005524">
    <property type="term" value="F:ATP binding"/>
    <property type="evidence" value="ECO:0007669"/>
    <property type="project" value="InterPro"/>
</dbReference>
<evidence type="ECO:0000256" key="1">
    <source>
        <dbReference type="SAM" id="MobiDB-lite"/>
    </source>
</evidence>
<gene>
    <name evidence="3" type="ORF">RDB_LOCUS2834</name>
</gene>
<dbReference type="InterPro" id="IPR008271">
    <property type="entry name" value="Ser/Thr_kinase_AS"/>
</dbReference>
<feature type="domain" description="Protein kinase" evidence="2">
    <location>
        <begin position="179"/>
        <end position="435"/>
    </location>
</feature>
<reference evidence="3" key="1">
    <citation type="submission" date="2021-01" db="EMBL/GenBank/DDBJ databases">
        <authorList>
            <person name="Kaushik A."/>
        </authorList>
    </citation>
    <scope>NUCLEOTIDE SEQUENCE</scope>
    <source>
        <strain evidence="3">AG4-R118</strain>
    </source>
</reference>
<dbReference type="SUPFAM" id="SSF56112">
    <property type="entry name" value="Protein kinase-like (PK-like)"/>
    <property type="match status" value="1"/>
</dbReference>
<dbReference type="InterPro" id="IPR001245">
    <property type="entry name" value="Ser-Thr/Tyr_kinase_cat_dom"/>
</dbReference>
<name>A0A8H2WPB4_9AGAM</name>
<feature type="region of interest" description="Disordered" evidence="1">
    <location>
        <begin position="81"/>
        <end position="122"/>
    </location>
</feature>
<organism evidence="3 4">
    <name type="scientific">Rhizoctonia solani</name>
    <dbReference type="NCBI Taxonomy" id="456999"/>
    <lineage>
        <taxon>Eukaryota</taxon>
        <taxon>Fungi</taxon>
        <taxon>Dikarya</taxon>
        <taxon>Basidiomycota</taxon>
        <taxon>Agaricomycotina</taxon>
        <taxon>Agaricomycetes</taxon>
        <taxon>Cantharellales</taxon>
        <taxon>Ceratobasidiaceae</taxon>
        <taxon>Rhizoctonia</taxon>
    </lineage>
</organism>
<dbReference type="EMBL" id="CAJMWX010000074">
    <property type="protein sequence ID" value="CAE6399727.1"/>
    <property type="molecule type" value="Genomic_DNA"/>
</dbReference>
<dbReference type="Gene3D" id="1.10.510.10">
    <property type="entry name" value="Transferase(Phosphotransferase) domain 1"/>
    <property type="match status" value="1"/>
</dbReference>
<dbReference type="PANTHER" id="PTHR44329">
    <property type="entry name" value="SERINE/THREONINE-PROTEIN KINASE TNNI3K-RELATED"/>
    <property type="match status" value="1"/>
</dbReference>
<evidence type="ECO:0000259" key="2">
    <source>
        <dbReference type="PROSITE" id="PS50011"/>
    </source>
</evidence>
<protein>
    <recommendedName>
        <fullName evidence="2">Protein kinase domain-containing protein</fullName>
    </recommendedName>
</protein>
<sequence>MSIHANTPQLPALVEHSMSSPTEVEKRRRGLPIWPFLRAWFGFKSKGRAGGLSSVREARSSNVPNANEPTNELVVQLLSSPDVLEPGPKNGESQSAMGNLEPAVEPGLHTTISPPTPREAVGDINPIITEQRNSSEVPQLVVNDGNHSPISRQMPAHKVVSRLVEHGCEDLSELVDASTFAEHPVAIGGLSDIYRGHLIDGRLVAVKALRIAAQQSIARELHTWGKCKHPNVLPLYGLATFRDRIGMVSPWMSKGTLPQYLAANPGADRRGLCIQICEGLAHMHKNEIIHGDLKGANVLIDDQNNAVLADFGSSTLKDQSLKFTQAASGRTFTVRWSAPELVIASDCKHTKASDVFALGMTIYEVLTGKVPYHEIKDVAPVILRIAQRGTPTRPVTIPDNHESGEMLWTLFTLCWEYAPEGRPVATKVSEMMKAIPLEGVIYQIPQTLNSVHEPRLNGEV</sequence>
<dbReference type="SMART" id="SM00220">
    <property type="entry name" value="S_TKc"/>
    <property type="match status" value="1"/>
</dbReference>
<dbReference type="GO" id="GO:0004674">
    <property type="term" value="F:protein serine/threonine kinase activity"/>
    <property type="evidence" value="ECO:0007669"/>
    <property type="project" value="TreeGrafter"/>
</dbReference>
<comment type="caution">
    <text evidence="3">The sequence shown here is derived from an EMBL/GenBank/DDBJ whole genome shotgun (WGS) entry which is preliminary data.</text>
</comment>
<evidence type="ECO:0000313" key="3">
    <source>
        <dbReference type="EMBL" id="CAE6399727.1"/>
    </source>
</evidence>
<dbReference type="InterPro" id="IPR000719">
    <property type="entry name" value="Prot_kinase_dom"/>
</dbReference>
<dbReference type="Pfam" id="PF07714">
    <property type="entry name" value="PK_Tyr_Ser-Thr"/>
    <property type="match status" value="1"/>
</dbReference>
<proteinExistence type="predicted"/>
<dbReference type="AlphaFoldDB" id="A0A8H2WPB4"/>
<dbReference type="PROSITE" id="PS00108">
    <property type="entry name" value="PROTEIN_KINASE_ST"/>
    <property type="match status" value="1"/>
</dbReference>